<dbReference type="PROSITE" id="PS50003">
    <property type="entry name" value="PH_DOMAIN"/>
    <property type="match status" value="1"/>
</dbReference>
<feature type="domain" description="PH" evidence="3">
    <location>
        <begin position="885"/>
        <end position="1002"/>
    </location>
</feature>
<feature type="compositionally biased region" description="Low complexity" evidence="2">
    <location>
        <begin position="609"/>
        <end position="621"/>
    </location>
</feature>
<feature type="region of interest" description="Disordered" evidence="2">
    <location>
        <begin position="592"/>
        <end position="642"/>
    </location>
</feature>
<organism evidence="6 7">
    <name type="scientific">Ceutorhynchus assimilis</name>
    <name type="common">cabbage seed weevil</name>
    <dbReference type="NCBI Taxonomy" id="467358"/>
    <lineage>
        <taxon>Eukaryota</taxon>
        <taxon>Metazoa</taxon>
        <taxon>Ecdysozoa</taxon>
        <taxon>Arthropoda</taxon>
        <taxon>Hexapoda</taxon>
        <taxon>Insecta</taxon>
        <taxon>Pterygota</taxon>
        <taxon>Neoptera</taxon>
        <taxon>Endopterygota</taxon>
        <taxon>Coleoptera</taxon>
        <taxon>Polyphaga</taxon>
        <taxon>Cucujiformia</taxon>
        <taxon>Curculionidae</taxon>
        <taxon>Ceutorhynchinae</taxon>
        <taxon>Ceutorhynchus</taxon>
    </lineage>
</organism>
<feature type="compositionally biased region" description="Polar residues" evidence="2">
    <location>
        <begin position="1658"/>
        <end position="1667"/>
    </location>
</feature>
<feature type="compositionally biased region" description="Basic and acidic residues" evidence="2">
    <location>
        <begin position="1775"/>
        <end position="1832"/>
    </location>
</feature>
<dbReference type="InterPro" id="IPR041681">
    <property type="entry name" value="PH_9"/>
</dbReference>
<dbReference type="InterPro" id="IPR000198">
    <property type="entry name" value="RhoGAP_dom"/>
</dbReference>
<evidence type="ECO:0000259" key="3">
    <source>
        <dbReference type="PROSITE" id="PS50003"/>
    </source>
</evidence>
<keyword evidence="7" id="KW-1185">Reference proteome</keyword>
<feature type="compositionally biased region" description="Basic and acidic residues" evidence="2">
    <location>
        <begin position="504"/>
        <end position="514"/>
    </location>
</feature>
<dbReference type="PROSITE" id="PS50238">
    <property type="entry name" value="RHOGAP"/>
    <property type="match status" value="1"/>
</dbReference>
<dbReference type="EMBL" id="OU892277">
    <property type="protein sequence ID" value="CAH1122195.1"/>
    <property type="molecule type" value="Genomic_DNA"/>
</dbReference>
<feature type="compositionally biased region" description="Polar residues" evidence="2">
    <location>
        <begin position="12"/>
        <end position="27"/>
    </location>
</feature>
<reference evidence="6" key="1">
    <citation type="submission" date="2022-01" db="EMBL/GenBank/DDBJ databases">
        <authorList>
            <person name="King R."/>
        </authorList>
    </citation>
    <scope>NUCLEOTIDE SEQUENCE</scope>
</reference>
<feature type="region of interest" description="Disordered" evidence="2">
    <location>
        <begin position="662"/>
        <end position="738"/>
    </location>
</feature>
<sequence>MPGNDELPADVQNAQKSQKIFQRPQETQAERRFPGNSTGIVPLPRGSKGPRSLYLRRYEDSFGFTLRHFIVYPPELVGEDDGRHAACGALLAPMDTIFVRHVRDRSSAKQAGLQRGDRLVAVNGVPTAGRTYQQVVQLITNSPEYLHLLVVPKEEDVLQRFFPDTAYNPVSNQPSGYPEGPIDRASAQKILTQRITQRAAGIAPQEFRVDAASWRYLQQQPYYEPQQQQPPSVAIQHHNDQRVVHRNPTRQEFAKSGHQRSAESILDSRGRGPYGQQHQEIYAEIHHPNEVHLRQKSRAQPQVPLYRKMGRRASEGSNLLSSVDYSGVASLISSDGGDSEHNIDNMKAMHNKPYHLLSGGDNLTTMGLPETKCRLPGSEAARRESCVSLSSSIADSNTSYGSNSTLTGHEIDDSVRLSRVRQSVRQKEEFLRTPVFREFHGRPKKLDRPVWPPNEPLPIRQDNRQAYHNSSKVRNDYDKGVATSYQGDFGGIPSLASPSVSADSPKDKQMHQEGVREAEMAPTFDGGIGEMARETTGDDRRMNNPNAHFQNVQKKAKEFECYPDDNRRDFSRSELARLSKKVLQPKVTERAQEYEVKTTTNDTLRKDPSSTSTVSAGSTSAIKRIQRDSRSLDSSGSNSSIYEPLSGLARQRLSGNVMISTGSKYIHCPPPGNETQRSPDISNEENRQFRARSNSAESWATAVGDKDSVTATPPPQISTPPTPGQSLSSPSPLIPEPVSQLHLSTPIISVTPARPNSLDLDQPQRPARGHFKADHSPNPVPVVVRLRTKNNFGHDDRSKRPDSYLKATKGEQTSFGSDLSDFEDVSPQMLRSQYRKWHPSPFFGDIEQLRKLFEETASSKGDSNSSSNVSLERDKASVSPVPFNTVVREGTVNCKILEIDGKRAADRSWKQVLMVLKGPKLFLFKDRHHQSPLGTSDVSLDQSLAAGVDMRSSAVRVAGDYTKRKNVLRMSTVKPCRSEFLIQAESSEDFADWVKTLQERVAINTDAELDPTTPRQRAVPQSHPASTTIQVQGSHLSPQPSAKSAKSIASRNRSPTGQSPVSKTRKPSTQHDSAVATTSPKSKTWRVRMAKQLKKFNPGTSSPSSPIAPEVSTFGIPIEHCIPSSQNQFVPKFIEVCTDIIDEKGLQIIGIYRVPGNNASITALSEEINKNFEEVPLEDQRWNDLHVVSSLLKSFLRKMPDSLVTSILYPHFIKADKIEDPKSRMEELKRLVRNLPRHNYHTLKQVILHLKRVAENSHINKMEVKNLAIVFGPTIVRPESETMESMVTNMNNQCKIVESLITNADWYFPENDSENVAPVVPLAIPDNCDEFEANNQALLNNISKYEAFTKDQKEKNGALLSSLFTAAQRKVLRKPSRQHNQESGREEPTTPTSPKSFGQFTSVNTEFGKIPERTPDNSTISTIPTTVTDIEKRDKNIPPTEKNPWFNYKTDQSDFSRRVENFKQETEAMLQRPRMTEISVSNIDHRGQLSSSATNVNAASRMSLKPNQDFLLTKTHSANNVFTRPSPPANRNSLNSMDSMVQYTNSGVSSRYSYGATSKQSTNGANVGTTMASGGDVTDSKGVRYGMRRGSSVENVNLSTLDLNSNNGAGLKKIKYESENDSQRRGSLDSLHKIPTEDESLLSTMTKLIDQKLKEKSTTSSVANISVTKDDAPQKQLESESPNKENNRPRPSDLYKNPSLHKGQYTLTKNIGLKESKNEKEKEEDTLAFENLPDNERHISLTLIANKINAGSKLKRSESLNKPERTISPLNTKVKRSESLNKTGDRVKRSDSLTKTEKTESNINKRRELLNSGRRLKESTKNKRKNGMPDRSIKRRHTVGGTKDPDKVTYLIDNKNENEKNQNNEKGIRTSSPDLSSTRRERFLFEINLIGPENMVVALRQHLIGSRPQSFPESTVYKVLESHV</sequence>
<feature type="region of interest" description="Disordered" evidence="2">
    <location>
        <begin position="1"/>
        <end position="45"/>
    </location>
</feature>
<evidence type="ECO:0008006" key="8">
    <source>
        <dbReference type="Google" id="ProtNLM"/>
    </source>
</evidence>
<dbReference type="SMART" id="SM00228">
    <property type="entry name" value="PDZ"/>
    <property type="match status" value="1"/>
</dbReference>
<accession>A0A9P0DGK8</accession>
<feature type="region of interest" description="Disordered" evidence="2">
    <location>
        <begin position="1005"/>
        <end position="1084"/>
    </location>
</feature>
<feature type="compositionally biased region" description="Low complexity" evidence="2">
    <location>
        <begin position="724"/>
        <end position="738"/>
    </location>
</feature>
<dbReference type="PROSITE" id="PS50106">
    <property type="entry name" value="PDZ"/>
    <property type="match status" value="1"/>
</dbReference>
<feature type="region of interest" description="Disordered" evidence="2">
    <location>
        <begin position="250"/>
        <end position="275"/>
    </location>
</feature>
<dbReference type="SMART" id="SM00233">
    <property type="entry name" value="PH"/>
    <property type="match status" value="1"/>
</dbReference>
<feature type="region of interest" description="Disordered" evidence="2">
    <location>
        <begin position="443"/>
        <end position="475"/>
    </location>
</feature>
<feature type="region of interest" description="Disordered" evidence="2">
    <location>
        <begin position="1554"/>
        <end position="1584"/>
    </location>
</feature>
<name>A0A9P0DGK8_9CUCU</name>
<feature type="region of interest" description="Disordered" evidence="2">
    <location>
        <begin position="489"/>
        <end position="514"/>
    </location>
</feature>
<feature type="compositionally biased region" description="Polar residues" evidence="2">
    <location>
        <begin position="1070"/>
        <end position="1082"/>
    </location>
</feature>
<feature type="compositionally biased region" description="Basic and acidic residues" evidence="2">
    <location>
        <begin position="1668"/>
        <end position="1693"/>
    </location>
</feature>
<dbReference type="FunFam" id="1.10.555.10:FF:000058">
    <property type="entry name" value="GTPase-activating protein pac-1"/>
    <property type="match status" value="1"/>
</dbReference>
<feature type="compositionally biased region" description="Polar residues" evidence="2">
    <location>
        <begin position="1023"/>
        <end position="1062"/>
    </location>
</feature>
<feature type="compositionally biased region" description="Basic and acidic residues" evidence="2">
    <location>
        <begin position="1379"/>
        <end position="1388"/>
    </location>
</feature>
<dbReference type="Gene3D" id="2.30.42.10">
    <property type="match status" value="1"/>
</dbReference>
<feature type="compositionally biased region" description="Basic and acidic residues" evidence="2">
    <location>
        <begin position="1755"/>
        <end position="1765"/>
    </location>
</feature>
<dbReference type="PANTHER" id="PTHR23175">
    <property type="entry name" value="PDZ DOMAIN-CONTAINING PROTEIN"/>
    <property type="match status" value="1"/>
</dbReference>
<dbReference type="Proteomes" id="UP001152799">
    <property type="component" value="Chromosome 1"/>
</dbReference>
<dbReference type="SUPFAM" id="SSF50156">
    <property type="entry name" value="PDZ domain-like"/>
    <property type="match status" value="1"/>
</dbReference>
<dbReference type="SMART" id="SM00324">
    <property type="entry name" value="RhoGAP"/>
    <property type="match status" value="1"/>
</dbReference>
<feature type="compositionally biased region" description="Polar residues" evidence="2">
    <location>
        <begin position="1389"/>
        <end position="1405"/>
    </location>
</feature>
<dbReference type="Pfam" id="PF15410">
    <property type="entry name" value="PH_9"/>
    <property type="match status" value="1"/>
</dbReference>
<dbReference type="InterPro" id="IPR008936">
    <property type="entry name" value="Rho_GTPase_activation_prot"/>
</dbReference>
<proteinExistence type="predicted"/>
<feature type="region of interest" description="Disordered" evidence="2">
    <location>
        <begin position="1753"/>
        <end position="1876"/>
    </location>
</feature>
<dbReference type="GO" id="GO:0007165">
    <property type="term" value="P:signal transduction"/>
    <property type="evidence" value="ECO:0007669"/>
    <property type="project" value="InterPro"/>
</dbReference>
<evidence type="ECO:0000259" key="4">
    <source>
        <dbReference type="PROSITE" id="PS50106"/>
    </source>
</evidence>
<feature type="region of interest" description="Disordered" evidence="2">
    <location>
        <begin position="1370"/>
        <end position="1444"/>
    </location>
</feature>
<dbReference type="InterPro" id="IPR011993">
    <property type="entry name" value="PH-like_dom_sf"/>
</dbReference>
<keyword evidence="1" id="KW-0343">GTPase activation</keyword>
<dbReference type="SUPFAM" id="SSF50729">
    <property type="entry name" value="PH domain-like"/>
    <property type="match status" value="1"/>
</dbReference>
<feature type="compositionally biased region" description="Polar residues" evidence="2">
    <location>
        <begin position="1416"/>
        <end position="1428"/>
    </location>
</feature>
<dbReference type="OrthoDB" id="6281275at2759"/>
<dbReference type="PANTHER" id="PTHR23175:SF23">
    <property type="entry name" value="PDZ DOMAIN-CONTAINING PROTEIN"/>
    <property type="match status" value="1"/>
</dbReference>
<dbReference type="Gene3D" id="1.10.555.10">
    <property type="entry name" value="Rho GTPase activation protein"/>
    <property type="match status" value="1"/>
</dbReference>
<dbReference type="Pfam" id="PF17820">
    <property type="entry name" value="PDZ_6"/>
    <property type="match status" value="1"/>
</dbReference>
<evidence type="ECO:0000313" key="6">
    <source>
        <dbReference type="EMBL" id="CAH1122195.1"/>
    </source>
</evidence>
<dbReference type="InterPro" id="IPR036034">
    <property type="entry name" value="PDZ_sf"/>
</dbReference>
<feature type="domain" description="PDZ" evidence="4">
    <location>
        <begin position="40"/>
        <end position="154"/>
    </location>
</feature>
<protein>
    <recommendedName>
        <fullName evidence="8">Rho GTPase activating protein 21</fullName>
    </recommendedName>
</protein>
<feature type="region of interest" description="Disordered" evidence="2">
    <location>
        <begin position="1655"/>
        <end position="1726"/>
    </location>
</feature>
<dbReference type="SUPFAM" id="SSF48350">
    <property type="entry name" value="GTPase activation domain, GAP"/>
    <property type="match status" value="1"/>
</dbReference>
<dbReference type="InterPro" id="IPR041489">
    <property type="entry name" value="PDZ_6"/>
</dbReference>
<feature type="compositionally biased region" description="Basic and acidic residues" evidence="2">
    <location>
        <begin position="1712"/>
        <end position="1725"/>
    </location>
</feature>
<dbReference type="Gene3D" id="2.30.29.30">
    <property type="entry name" value="Pleckstrin-homology domain (PH domain)/Phosphotyrosine-binding domain (PTB)"/>
    <property type="match status" value="1"/>
</dbReference>
<feature type="compositionally biased region" description="Pro residues" evidence="2">
    <location>
        <begin position="712"/>
        <end position="723"/>
    </location>
</feature>
<feature type="compositionally biased region" description="Basic and acidic residues" evidence="2">
    <location>
        <begin position="1854"/>
        <end position="1868"/>
    </location>
</feature>
<dbReference type="GO" id="GO:0005096">
    <property type="term" value="F:GTPase activator activity"/>
    <property type="evidence" value="ECO:0007669"/>
    <property type="project" value="UniProtKB-KW"/>
</dbReference>
<dbReference type="InterPro" id="IPR001849">
    <property type="entry name" value="PH_domain"/>
</dbReference>
<feature type="domain" description="Rho-GAP" evidence="5">
    <location>
        <begin position="1116"/>
        <end position="1308"/>
    </location>
</feature>
<evidence type="ECO:0000256" key="1">
    <source>
        <dbReference type="ARBA" id="ARBA00022468"/>
    </source>
</evidence>
<evidence type="ECO:0000256" key="2">
    <source>
        <dbReference type="SAM" id="MobiDB-lite"/>
    </source>
</evidence>
<evidence type="ECO:0000313" key="7">
    <source>
        <dbReference type="Proteomes" id="UP001152799"/>
    </source>
</evidence>
<feature type="compositionally biased region" description="Polar residues" evidence="2">
    <location>
        <begin position="1554"/>
        <end position="1572"/>
    </location>
</feature>
<feature type="region of interest" description="Disordered" evidence="2">
    <location>
        <begin position="750"/>
        <end position="778"/>
    </location>
</feature>
<dbReference type="InterPro" id="IPR001478">
    <property type="entry name" value="PDZ"/>
</dbReference>
<evidence type="ECO:0000259" key="5">
    <source>
        <dbReference type="PROSITE" id="PS50238"/>
    </source>
</evidence>
<gene>
    <name evidence="6" type="ORF">CEUTPL_LOCUS1277</name>
</gene>
<dbReference type="Pfam" id="PF00620">
    <property type="entry name" value="RhoGAP"/>
    <property type="match status" value="1"/>
</dbReference>